<evidence type="ECO:0000256" key="1">
    <source>
        <dbReference type="SAM" id="MobiDB-lite"/>
    </source>
</evidence>
<sequence length="96" mass="9671">MHKLGRHGGASLCQVALQTAQGSVGARLVDSLGDAAGGDKVAQVAVGRGGVGRRGQQVEALRHEGLLPAKQAGPMQRHGREGGQDVTDEPGAAALD</sequence>
<evidence type="ECO:0000313" key="2">
    <source>
        <dbReference type="EMBL" id="PHH58395.1"/>
    </source>
</evidence>
<dbReference type="AlphaFoldDB" id="A0A2C5XML7"/>
<accession>A0A2C5XML7</accession>
<name>A0A2C5XML7_9HYPO</name>
<comment type="caution">
    <text evidence="2">The sequence shown here is derived from an EMBL/GenBank/DDBJ whole genome shotgun (WGS) entry which is preliminary data.</text>
</comment>
<evidence type="ECO:0000313" key="3">
    <source>
        <dbReference type="Proteomes" id="UP000224854"/>
    </source>
</evidence>
<reference evidence="2 3" key="1">
    <citation type="submission" date="2017-06" db="EMBL/GenBank/DDBJ databases">
        <title>Ant-infecting Ophiocordyceps genomes reveal a high diversity of potential behavioral manipulation genes and a possible major role for enterotoxins.</title>
        <authorList>
            <person name="De Bekker C."/>
            <person name="Evans H.C."/>
            <person name="Brachmann A."/>
            <person name="Hughes D.P."/>
        </authorList>
    </citation>
    <scope>NUCLEOTIDE SEQUENCE [LARGE SCALE GENOMIC DNA]</scope>
    <source>
        <strain evidence="2 3">1348a</strain>
    </source>
</reference>
<proteinExistence type="predicted"/>
<organism evidence="2 3">
    <name type="scientific">Ophiocordyceps australis</name>
    <dbReference type="NCBI Taxonomy" id="1399860"/>
    <lineage>
        <taxon>Eukaryota</taxon>
        <taxon>Fungi</taxon>
        <taxon>Dikarya</taxon>
        <taxon>Ascomycota</taxon>
        <taxon>Pezizomycotina</taxon>
        <taxon>Sordariomycetes</taxon>
        <taxon>Hypocreomycetidae</taxon>
        <taxon>Hypocreales</taxon>
        <taxon>Ophiocordycipitaceae</taxon>
        <taxon>Ophiocordyceps</taxon>
    </lineage>
</organism>
<dbReference type="EMBL" id="NJEU01002278">
    <property type="protein sequence ID" value="PHH58395.1"/>
    <property type="molecule type" value="Genomic_DNA"/>
</dbReference>
<feature type="region of interest" description="Disordered" evidence="1">
    <location>
        <begin position="64"/>
        <end position="96"/>
    </location>
</feature>
<keyword evidence="3" id="KW-1185">Reference proteome</keyword>
<gene>
    <name evidence="2" type="ORF">CDD82_3092</name>
</gene>
<dbReference type="Proteomes" id="UP000224854">
    <property type="component" value="Unassembled WGS sequence"/>
</dbReference>
<protein>
    <submittedName>
        <fullName evidence="2">Uncharacterized protein</fullName>
    </submittedName>
</protein>